<accession>A0A5B7SWC8</accession>
<feature type="signal peptide" evidence="1">
    <location>
        <begin position="1"/>
        <end position="22"/>
    </location>
</feature>
<dbReference type="PROSITE" id="PS51257">
    <property type="entry name" value="PROKAR_LIPOPROTEIN"/>
    <property type="match status" value="1"/>
</dbReference>
<sequence length="202" mass="22825">MRILLSSLLLLLVGCASYPVKNGFSPSAENPVQNINPYFSDTSKDYVYKAKIEAFDKTFGGILAVKKIGQSHHRLAFTTEMGNTLFDFTFRNGTFKVNRILKDLDKKLLINILKRDFLALITENPKNIKMFEKGAKMLQNGLILNKKHYYLLENGRLAQIIRTGNGKVKVAHHFSGINDTSAENIVIEHENIKLKITLNAIN</sequence>
<proteinExistence type="predicted"/>
<name>A0A5B7SWC8_9FLAO</name>
<feature type="chain" id="PRO_5022681185" description="DUF3261 domain-containing protein" evidence="1">
    <location>
        <begin position="23"/>
        <end position="202"/>
    </location>
</feature>
<evidence type="ECO:0000313" key="2">
    <source>
        <dbReference type="EMBL" id="QCX01483.1"/>
    </source>
</evidence>
<keyword evidence="1" id="KW-0732">Signal</keyword>
<dbReference type="AlphaFoldDB" id="A0A5B7SWC8"/>
<keyword evidence="3" id="KW-1185">Reference proteome</keyword>
<dbReference type="RefSeq" id="WP_138853820.1">
    <property type="nucleotide sequence ID" value="NZ_CP040710.1"/>
</dbReference>
<reference evidence="2 3" key="1">
    <citation type="submission" date="2019-05" db="EMBL/GenBank/DDBJ databases">
        <title>Genome sequencing of F202Z8.</title>
        <authorList>
            <person name="Kwon Y.M."/>
        </authorList>
    </citation>
    <scope>NUCLEOTIDE SEQUENCE [LARGE SCALE GENOMIC DNA]</scope>
    <source>
        <strain evidence="2 3">F202Z8</strain>
    </source>
</reference>
<organism evidence="2 3">
    <name type="scientific">Aggregatimonas sangjinii</name>
    <dbReference type="NCBI Taxonomy" id="2583587"/>
    <lineage>
        <taxon>Bacteria</taxon>
        <taxon>Pseudomonadati</taxon>
        <taxon>Bacteroidota</taxon>
        <taxon>Flavobacteriia</taxon>
        <taxon>Flavobacteriales</taxon>
        <taxon>Flavobacteriaceae</taxon>
        <taxon>Aggregatimonas</taxon>
    </lineage>
</organism>
<evidence type="ECO:0008006" key="4">
    <source>
        <dbReference type="Google" id="ProtNLM"/>
    </source>
</evidence>
<protein>
    <recommendedName>
        <fullName evidence="4">DUF3261 domain-containing protein</fullName>
    </recommendedName>
</protein>
<evidence type="ECO:0000313" key="3">
    <source>
        <dbReference type="Proteomes" id="UP000310017"/>
    </source>
</evidence>
<gene>
    <name evidence="2" type="ORF">FGM00_15715</name>
</gene>
<dbReference type="EMBL" id="CP040710">
    <property type="protein sequence ID" value="QCX01483.1"/>
    <property type="molecule type" value="Genomic_DNA"/>
</dbReference>
<dbReference type="OrthoDB" id="1043955at2"/>
<dbReference type="Proteomes" id="UP000310017">
    <property type="component" value="Chromosome"/>
</dbReference>
<evidence type="ECO:0000256" key="1">
    <source>
        <dbReference type="SAM" id="SignalP"/>
    </source>
</evidence>
<dbReference type="KEGG" id="asag:FGM00_15715"/>